<dbReference type="SUPFAM" id="SSF48371">
    <property type="entry name" value="ARM repeat"/>
    <property type="match status" value="2"/>
</dbReference>
<organism evidence="4 5">
    <name type="scientific">Phytophthora lilii</name>
    <dbReference type="NCBI Taxonomy" id="2077276"/>
    <lineage>
        <taxon>Eukaryota</taxon>
        <taxon>Sar</taxon>
        <taxon>Stramenopiles</taxon>
        <taxon>Oomycota</taxon>
        <taxon>Peronosporomycetes</taxon>
        <taxon>Peronosporales</taxon>
        <taxon>Peronosporaceae</taxon>
        <taxon>Phytophthora</taxon>
    </lineage>
</organism>
<proteinExistence type="predicted"/>
<dbReference type="EMBL" id="BSXW01000009">
    <property type="protein sequence ID" value="GMF09328.1"/>
    <property type="molecule type" value="Genomic_DNA"/>
</dbReference>
<evidence type="ECO:0000259" key="3">
    <source>
        <dbReference type="Pfam" id="PF16201"/>
    </source>
</evidence>
<comment type="caution">
    <text evidence="4">The sequence shown here is derived from an EMBL/GenBank/DDBJ whole genome shotgun (WGS) entry which is preliminary data.</text>
</comment>
<gene>
    <name evidence="4" type="ORF">Plil01_000023900</name>
</gene>
<dbReference type="Pfam" id="PF16201">
    <property type="entry name" value="NopRA1"/>
    <property type="match status" value="1"/>
</dbReference>
<dbReference type="Gene3D" id="1.25.10.10">
    <property type="entry name" value="Leucine-rich Repeat Variant"/>
    <property type="match status" value="1"/>
</dbReference>
<dbReference type="PANTHER" id="PTHR13500">
    <property type="entry name" value="NUCLEOLAR PRERIBOSOMAL-ASSOCIATED PROTEIN 1"/>
    <property type="match status" value="1"/>
</dbReference>
<dbReference type="GO" id="GO:0000463">
    <property type="term" value="P:maturation of LSU-rRNA from tricistronic rRNA transcript (SSU-rRNA, 5.8S rRNA, LSU-rRNA)"/>
    <property type="evidence" value="ECO:0007669"/>
    <property type="project" value="TreeGrafter"/>
</dbReference>
<dbReference type="InterPro" id="IPR032436">
    <property type="entry name" value="URB1_C"/>
</dbReference>
<dbReference type="GO" id="GO:0000466">
    <property type="term" value="P:maturation of 5.8S rRNA from tricistronic rRNA transcript (SSU-rRNA, 5.8S rRNA, LSU-rRNA)"/>
    <property type="evidence" value="ECO:0007669"/>
    <property type="project" value="TreeGrafter"/>
</dbReference>
<dbReference type="InterPro" id="IPR039844">
    <property type="entry name" value="URB1"/>
</dbReference>
<evidence type="ECO:0000259" key="2">
    <source>
        <dbReference type="Pfam" id="PF11707"/>
    </source>
</evidence>
<dbReference type="InterPro" id="IPR011989">
    <property type="entry name" value="ARM-like"/>
</dbReference>
<evidence type="ECO:0000313" key="4">
    <source>
        <dbReference type="EMBL" id="GMF09328.1"/>
    </source>
</evidence>
<dbReference type="Pfam" id="PF11707">
    <property type="entry name" value="Npa1"/>
    <property type="match status" value="1"/>
</dbReference>
<feature type="region of interest" description="Disordered" evidence="1">
    <location>
        <begin position="778"/>
        <end position="797"/>
    </location>
</feature>
<dbReference type="GO" id="GO:0005730">
    <property type="term" value="C:nucleolus"/>
    <property type="evidence" value="ECO:0007669"/>
    <property type="project" value="TreeGrafter"/>
</dbReference>
<reference evidence="4" key="1">
    <citation type="submission" date="2023-04" db="EMBL/GenBank/DDBJ databases">
        <title>Phytophthora lilii NBRC 32176.</title>
        <authorList>
            <person name="Ichikawa N."/>
            <person name="Sato H."/>
            <person name="Tonouchi N."/>
        </authorList>
    </citation>
    <scope>NUCLEOTIDE SEQUENCE</scope>
    <source>
        <strain evidence="4">NBRC 32176</strain>
    </source>
</reference>
<dbReference type="InterPro" id="IPR021714">
    <property type="entry name" value="URB1_N"/>
</dbReference>
<dbReference type="Proteomes" id="UP001165083">
    <property type="component" value="Unassembled WGS sequence"/>
</dbReference>
<dbReference type="PANTHER" id="PTHR13500:SF0">
    <property type="entry name" value="NUCLEOLAR PRE-RIBOSOMAL-ASSOCIATED PROTEIN 1"/>
    <property type="match status" value="1"/>
</dbReference>
<accession>A0A9W6T8L6</accession>
<sequence length="2110" mass="232362">MAALRELLLAAERDRQPLDDAVLAFARALQLEPRADAEESAAEDAEPLRRQFLAVHPQGELLLRVWPEQHGAGSRWQSRESFAVFLHVATHLLQTQRRLDAAQAEAFALRVVREKTAQLEKLLSWSDKPLIEFRALQLLGALVQVSGVVARELVRLFNFQCSAFVKLATRRWKKPEPVEDEEVKQPLFQLRAAYVDLVLALTACPDKSVHRFAMKEGGVTASLFKSMDGDSAEMLTTIFDRLGELVLRNDEVEHKNKLMVFNGTCVHQLLALLQVEDDESVRDTAHGVLNALFFEDTALYVVPQKQALRLFLSKSTASSAQGEEEVTTSEQAYALKVIRNAVGTIGVNELLRSAQAQTLVIQFLAKYPGFLSEYIAVLAVQLEPKPVYRWFCVASLVQKLLSCSLDAVAIGMPTPQNEDALSSWSSAQSLASRLIAPGNFRKELSRGIQHPNNLVIYSSLGVIEAMLKRYVRLSSSLESLALAADVQSELRFLLPSPEALVSLLLKLCASQQRSVALIYVRALTVFRLYLECLPQTMREVKVDFTKTLTWHYLDSFAEANTDSALPAPMQSLIVGEMLRFLLAVDTPRLRFLFTGGSSGNRSKLQHMLLLYVTTPTAAVQTLAGQVLQRTLLASDIFGQDVQSTGGRANEEIKFWLESLRQSGAKTCAEFTEQLARAVMADPLLYVAIGSHVMTDASSPSSLSPMTVALVAFLNSRTGGLTGMPDLSAYRANPSVVAFSVRILLALIPTSQQPQQLVALIGSNDAFIEMNLLKPHEKIENGPSEEIDGKKRKRTVGSDETALDEDAYLWLKAHCEALVSGTSAASNAAKSPKKKVRATSNKWYRFSDPNALTEALVSMTPTHFTSCWEQIANNCADVAETYSPVLHYLSARGDLDVLSLLKSQTTAPEGKPRQRKKPVSSSDALELFSKIVPAYIVLQHLLFGVASKEPKKQELSIASMINLVRLRVKDDQLAASDAARMCEQLLFFLSSNYPSFTDSGHLQLCELLLLLMTNVIVSGEDGLAAVVTRIFTKLRAVIVNTSDSSLWQQLSAVEIVSLRVLSGLKPETDLSSLCNFGTLFQRAGVPLVAVLSTRILPSTRIPLLDSLLHESYESTTNIPQVVLVERVLKALGDHVESAGADQYVSFSDYKRAKLLTRKLWQLLTSENIKRQLSFFTTGFTVLSHLGGVETSIALESIEGSLVPLVVQSAHAASGGTSAQFCSNVLQAIVSAIRSGNEGTAFPIIFEEYLIKHLRRDKNISVRCKLVEAIYNVFTRITSPALGTFTRELMPVCYERVLLGSVKEITAEISLLMHASVDCTVSMDATALASTGDYVMKLARAEHDESLSSTQLLGLLLLLRGSSYDEAVELSLLLALVRSFLFALKSASDMEERPVIEIDIFSCQFDATVLMLESIVKSLKGQDYEKQLSALKAVLPLLAEAREIIRESDTKPAFEAFVNLTATLLRLVGNDTTVLDYDFVAHFDAITQHPCFSRTLQSAANKDTARLVIVRVVARLANITENYTRLLLQTLLSSYSMSLSSFDRSLRVLFEEFEAHGSKENELTLVSMGFRFGASSTISPSTATSTKRSHNDLVDDSAWVLGGGLEQNRVRATIEHFPLDREISTANDASLLNCDEEIYVGNANDDKKLALAVDQETEAEPYDPAFLLPMLSHFISSSDLPDGGIVQQGLLGIAIRATSSDVEKIREYAYGILAHLHESLQATNETTSDSKAGRQVHLLLDVFRRGIEEPLEQVPSVVTVFLNDALAVLTRPTHVLYPQVNHFLLARPAMDLADVPMFYSLFNSRAPLTFRQERSWLLHTLRRGVRSDNDVELLVRRHVLPMLLSFFSSELADTHTQPLITNILLAALRTPSGGVYLVTKVTLLEWLAAQFVRHGAASSSAKSRKDKLSGSMRTASSAVLLPLMELLGQALENEVWGELDAIQQHATALQAANAFASLQTAISARRGDSRADRAITTKAALIGQKVVCRAGSLCSLELLHKTFKVVEQSAKFDMTYASGCAEVVASNIARWLLLQRHHEAQKYRFSDWAILLRQVASILVSCSRSAILAEGQRARLALGQLKTVLDQLPTLKQLVLTTDRQNGAPTYVPALM</sequence>
<evidence type="ECO:0000256" key="1">
    <source>
        <dbReference type="SAM" id="MobiDB-lite"/>
    </source>
</evidence>
<dbReference type="OrthoDB" id="72892at2759"/>
<keyword evidence="5" id="KW-1185">Reference proteome</keyword>
<evidence type="ECO:0000313" key="5">
    <source>
        <dbReference type="Proteomes" id="UP001165083"/>
    </source>
</evidence>
<feature type="domain" description="URB1 C-terminal" evidence="3">
    <location>
        <begin position="1689"/>
        <end position="1884"/>
    </location>
</feature>
<protein>
    <submittedName>
        <fullName evidence="4">Unnamed protein product</fullName>
    </submittedName>
</protein>
<feature type="domain" description="URB1 N-terminal" evidence="2">
    <location>
        <begin position="81"/>
        <end position="392"/>
    </location>
</feature>
<name>A0A9W6T8L6_9STRA</name>
<dbReference type="InterPro" id="IPR016024">
    <property type="entry name" value="ARM-type_fold"/>
</dbReference>